<protein>
    <recommendedName>
        <fullName evidence="2">Peptidase A2 domain-containing protein</fullName>
    </recommendedName>
</protein>
<accession>A0A1X7UY66</accession>
<dbReference type="InterPro" id="IPR021109">
    <property type="entry name" value="Peptidase_aspartic_dom_sf"/>
</dbReference>
<sequence>MFGKEENKPVEKGMLKVNINKATVLMEVDTGAAVTIIPKGTCKLKLKKSSRRL</sequence>
<organism evidence="1">
    <name type="scientific">Amphimedon queenslandica</name>
    <name type="common">Sponge</name>
    <dbReference type="NCBI Taxonomy" id="400682"/>
    <lineage>
        <taxon>Eukaryota</taxon>
        <taxon>Metazoa</taxon>
        <taxon>Porifera</taxon>
        <taxon>Demospongiae</taxon>
        <taxon>Heteroscleromorpha</taxon>
        <taxon>Haplosclerida</taxon>
        <taxon>Niphatidae</taxon>
        <taxon>Amphimedon</taxon>
    </lineage>
</organism>
<dbReference type="EnsemblMetazoa" id="Aqu2.1.32312_001">
    <property type="protein sequence ID" value="Aqu2.1.32312_001"/>
    <property type="gene ID" value="Aqu2.1.32312"/>
</dbReference>
<dbReference type="SUPFAM" id="SSF50630">
    <property type="entry name" value="Acid proteases"/>
    <property type="match status" value="1"/>
</dbReference>
<dbReference type="AlphaFoldDB" id="A0A1X7UY66"/>
<reference evidence="1" key="1">
    <citation type="submission" date="2017-05" db="UniProtKB">
        <authorList>
            <consortium name="EnsemblMetazoa"/>
        </authorList>
    </citation>
    <scope>IDENTIFICATION</scope>
</reference>
<evidence type="ECO:0008006" key="2">
    <source>
        <dbReference type="Google" id="ProtNLM"/>
    </source>
</evidence>
<evidence type="ECO:0000313" key="1">
    <source>
        <dbReference type="EnsemblMetazoa" id="Aqu2.1.32312_001"/>
    </source>
</evidence>
<dbReference type="InParanoid" id="A0A1X7UY66"/>
<name>A0A1X7UY66_AMPQE</name>
<proteinExistence type="predicted"/>